<dbReference type="Proteomes" id="UP000323876">
    <property type="component" value="Unassembled WGS sequence"/>
</dbReference>
<dbReference type="SUPFAM" id="SSF53474">
    <property type="entry name" value="alpha/beta-Hydrolases"/>
    <property type="match status" value="1"/>
</dbReference>
<organism evidence="5 6">
    <name type="scientific">Nocardia colli</name>
    <dbReference type="NCBI Taxonomy" id="2545717"/>
    <lineage>
        <taxon>Bacteria</taxon>
        <taxon>Bacillati</taxon>
        <taxon>Actinomycetota</taxon>
        <taxon>Actinomycetes</taxon>
        <taxon>Mycobacteriales</taxon>
        <taxon>Nocardiaceae</taxon>
        <taxon>Nocardia</taxon>
    </lineage>
</organism>
<dbReference type="Pfam" id="PF00975">
    <property type="entry name" value="Thioesterase"/>
    <property type="match status" value="1"/>
</dbReference>
<comment type="catalytic activity">
    <reaction evidence="3">
        <text>a fatty acyl-CoA + H2O = a fatty acid + CoA + H(+)</text>
        <dbReference type="Rhea" id="RHEA:16781"/>
        <dbReference type="ChEBI" id="CHEBI:15377"/>
        <dbReference type="ChEBI" id="CHEBI:15378"/>
        <dbReference type="ChEBI" id="CHEBI:28868"/>
        <dbReference type="ChEBI" id="CHEBI:57287"/>
        <dbReference type="ChEBI" id="CHEBI:77636"/>
    </reaction>
</comment>
<comment type="caution">
    <text evidence="5">The sequence shown here is derived from an EMBL/GenBank/DDBJ whole genome shotgun (WGS) entry which is preliminary data.</text>
</comment>
<evidence type="ECO:0000313" key="6">
    <source>
        <dbReference type="Proteomes" id="UP000323876"/>
    </source>
</evidence>
<evidence type="ECO:0000256" key="3">
    <source>
        <dbReference type="ARBA" id="ARBA00024293"/>
    </source>
</evidence>
<dbReference type="InterPro" id="IPR001031">
    <property type="entry name" value="Thioesterase"/>
</dbReference>
<evidence type="ECO:0000256" key="2">
    <source>
        <dbReference type="ARBA" id="ARBA00015007"/>
    </source>
</evidence>
<dbReference type="InterPro" id="IPR012223">
    <property type="entry name" value="TEII"/>
</dbReference>
<dbReference type="PANTHER" id="PTHR11487">
    <property type="entry name" value="THIOESTERASE"/>
    <property type="match status" value="1"/>
</dbReference>
<dbReference type="InterPro" id="IPR029058">
    <property type="entry name" value="AB_hydrolase_fold"/>
</dbReference>
<evidence type="ECO:0000259" key="4">
    <source>
        <dbReference type="Pfam" id="PF00975"/>
    </source>
</evidence>
<sequence length="251" mass="27496">MERQQRRWFLREPSPESRMLLLCMPYSGCGASMYRAWPTTIGAAEVVPLQLPGRENRIKEPYFDTYQEVAAALLDDVGELITARPYALFGHCGGALPAFELVIQIAERGLPAPDRYFVSSQVAPQDGPWGRFLGLDEQGLRDEIAGLLTAMGAPESAGELVDLFIDVMEADLEANKKYWRPAGSVPCPITALGWSEDVEVPHTLMGGWPEWAETEKEILPGTHYSFLNAPPELLAVLAQRLAVGSAAEPAG</sequence>
<name>A0A5N0E8N4_9NOCA</name>
<accession>A0A5N0E8N4</accession>
<comment type="similarity">
    <text evidence="1">Belongs to the thioesterase family.</text>
</comment>
<keyword evidence="6" id="KW-1185">Reference proteome</keyword>
<dbReference type="RefSeq" id="WP_150405336.1">
    <property type="nucleotide sequence ID" value="NZ_VXLC01000015.1"/>
</dbReference>
<evidence type="ECO:0000313" key="5">
    <source>
        <dbReference type="EMBL" id="KAA8885778.1"/>
    </source>
</evidence>
<dbReference type="OrthoDB" id="3543921at2"/>
<evidence type="ECO:0000256" key="1">
    <source>
        <dbReference type="ARBA" id="ARBA00007169"/>
    </source>
</evidence>
<gene>
    <name evidence="5" type="ORF">F3087_28525</name>
</gene>
<dbReference type="Gene3D" id="3.40.50.1820">
    <property type="entry name" value="alpha/beta hydrolase"/>
    <property type="match status" value="1"/>
</dbReference>
<feature type="domain" description="Thioesterase" evidence="4">
    <location>
        <begin position="21"/>
        <end position="227"/>
    </location>
</feature>
<proteinExistence type="inferred from homology"/>
<dbReference type="GO" id="GO:0008610">
    <property type="term" value="P:lipid biosynthetic process"/>
    <property type="evidence" value="ECO:0007669"/>
    <property type="project" value="TreeGrafter"/>
</dbReference>
<dbReference type="PANTHER" id="PTHR11487:SF0">
    <property type="entry name" value="S-ACYL FATTY ACID SYNTHASE THIOESTERASE, MEDIUM CHAIN"/>
    <property type="match status" value="1"/>
</dbReference>
<reference evidence="5 6" key="1">
    <citation type="submission" date="2019-09" db="EMBL/GenBank/DDBJ databases">
        <authorList>
            <person name="Wang X."/>
        </authorList>
    </citation>
    <scope>NUCLEOTIDE SEQUENCE [LARGE SCALE GENOMIC DNA]</scope>
    <source>
        <strain evidence="5 6">CICC 11023</strain>
    </source>
</reference>
<dbReference type="AlphaFoldDB" id="A0A5N0E8N4"/>
<dbReference type="EMBL" id="VXLC01000015">
    <property type="protein sequence ID" value="KAA8885778.1"/>
    <property type="molecule type" value="Genomic_DNA"/>
</dbReference>
<protein>
    <recommendedName>
        <fullName evidence="2">Thioesterase TesA</fullName>
    </recommendedName>
</protein>